<dbReference type="SUPFAM" id="SSF57667">
    <property type="entry name" value="beta-beta-alpha zinc fingers"/>
    <property type="match status" value="1"/>
</dbReference>
<evidence type="ECO:0000313" key="3">
    <source>
        <dbReference type="EMBL" id="KAL3526842.1"/>
    </source>
</evidence>
<accession>A0ABD3A537</accession>
<dbReference type="GO" id="GO:0008270">
    <property type="term" value="F:zinc ion binding"/>
    <property type="evidence" value="ECO:0007669"/>
    <property type="project" value="UniProtKB-KW"/>
</dbReference>
<feature type="domain" description="C2H2-type" evidence="2">
    <location>
        <begin position="70"/>
        <end position="97"/>
    </location>
</feature>
<proteinExistence type="predicted"/>
<dbReference type="Gene3D" id="3.30.160.60">
    <property type="entry name" value="Classic Zinc Finger"/>
    <property type="match status" value="1"/>
</dbReference>
<gene>
    <name evidence="3" type="ORF">ACH5RR_011498</name>
</gene>
<evidence type="ECO:0000259" key="2">
    <source>
        <dbReference type="PROSITE" id="PS50157"/>
    </source>
</evidence>
<comment type="caution">
    <text evidence="3">The sequence shown here is derived from an EMBL/GenBank/DDBJ whole genome shotgun (WGS) entry which is preliminary data.</text>
</comment>
<organism evidence="3 4">
    <name type="scientific">Cinchona calisaya</name>
    <dbReference type="NCBI Taxonomy" id="153742"/>
    <lineage>
        <taxon>Eukaryota</taxon>
        <taxon>Viridiplantae</taxon>
        <taxon>Streptophyta</taxon>
        <taxon>Embryophyta</taxon>
        <taxon>Tracheophyta</taxon>
        <taxon>Spermatophyta</taxon>
        <taxon>Magnoliopsida</taxon>
        <taxon>eudicotyledons</taxon>
        <taxon>Gunneridae</taxon>
        <taxon>Pentapetalae</taxon>
        <taxon>asterids</taxon>
        <taxon>lamiids</taxon>
        <taxon>Gentianales</taxon>
        <taxon>Rubiaceae</taxon>
        <taxon>Cinchonoideae</taxon>
        <taxon>Cinchoneae</taxon>
        <taxon>Cinchona</taxon>
    </lineage>
</organism>
<keyword evidence="1" id="KW-0863">Zinc-finger</keyword>
<name>A0ABD3A537_9GENT</name>
<dbReference type="PROSITE" id="PS50157">
    <property type="entry name" value="ZINC_FINGER_C2H2_2"/>
    <property type="match status" value="1"/>
</dbReference>
<evidence type="ECO:0000256" key="1">
    <source>
        <dbReference type="PROSITE-ProRule" id="PRU00042"/>
    </source>
</evidence>
<keyword evidence="4" id="KW-1185">Reference proteome</keyword>
<dbReference type="EMBL" id="JBJUIK010000005">
    <property type="protein sequence ID" value="KAL3526842.1"/>
    <property type="molecule type" value="Genomic_DNA"/>
</dbReference>
<dbReference type="PANTHER" id="PTHR47593:SF9">
    <property type="entry name" value="C2H2-TYPE DOMAIN-CONTAINING PROTEIN"/>
    <property type="match status" value="1"/>
</dbReference>
<dbReference type="InterPro" id="IPR036236">
    <property type="entry name" value="Znf_C2H2_sf"/>
</dbReference>
<dbReference type="InterPro" id="IPR013087">
    <property type="entry name" value="Znf_C2H2_type"/>
</dbReference>
<keyword evidence="1" id="KW-0862">Zinc</keyword>
<dbReference type="PANTHER" id="PTHR47593">
    <property type="entry name" value="ZINC FINGER PROTEIN 4-LIKE"/>
    <property type="match status" value="1"/>
</dbReference>
<protein>
    <recommendedName>
        <fullName evidence="2">C2H2-type domain-containing protein</fullName>
    </recommendedName>
</protein>
<dbReference type="Proteomes" id="UP001630127">
    <property type="component" value="Unassembled WGS sequence"/>
</dbReference>
<sequence length="191" mass="21305">MMVFKKQEEMGNLSVNHYDYELKPSDSDEGDMKDDNLSRDWLSLGLNGDEPFILTETDTPSKLAPVSKVFSCNFCSRKFCSSQALGGHQNAHKRERGAFKRFQLQKMMMSHISPISTTLLSSARSLGVQPHALVHKPSRDGSKPAARFCDKAPGFGTVLTPIMLEEAMDLFWPGSSHTTKVPNELDLSLRL</sequence>
<dbReference type="AlphaFoldDB" id="A0ABD3A537"/>
<evidence type="ECO:0000313" key="4">
    <source>
        <dbReference type="Proteomes" id="UP001630127"/>
    </source>
</evidence>
<dbReference type="PROSITE" id="PS00028">
    <property type="entry name" value="ZINC_FINGER_C2H2_1"/>
    <property type="match status" value="1"/>
</dbReference>
<reference evidence="3 4" key="1">
    <citation type="submission" date="2024-11" db="EMBL/GenBank/DDBJ databases">
        <title>A near-complete genome assembly of Cinchona calisaya.</title>
        <authorList>
            <person name="Lian D.C."/>
            <person name="Zhao X.W."/>
            <person name="Wei L."/>
        </authorList>
    </citation>
    <scope>NUCLEOTIDE SEQUENCE [LARGE SCALE GENOMIC DNA]</scope>
    <source>
        <tissue evidence="3">Nenye</tissue>
    </source>
</reference>
<keyword evidence="1" id="KW-0479">Metal-binding</keyword>
<dbReference type="InterPro" id="IPR053266">
    <property type="entry name" value="Zinc_finger_protein_7"/>
</dbReference>